<feature type="domain" description="Sushi" evidence="9">
    <location>
        <begin position="26"/>
        <end position="88"/>
    </location>
</feature>
<evidence type="ECO:0000256" key="5">
    <source>
        <dbReference type="PROSITE-ProRule" id="PRU00302"/>
    </source>
</evidence>
<feature type="domain" description="Sushi" evidence="9">
    <location>
        <begin position="361"/>
        <end position="421"/>
    </location>
</feature>
<keyword evidence="4" id="KW-0325">Glycoprotein</keyword>
<sequence>MEIYWVIKASLELIFVMASMVVMSSANCPDPGFPAHGNRTVHVSPARRPMDDGTVISFSCDPNYTLRGAKKIICMKGRWNGKKPICKASGCSLPPPYFPNAHQKSQLPQNTIGSYVEYECIKGYTSEGRSTKILCDKDHDSQGYFWNGNITCEKIRCGPPPRIAHGNVTTGPNSDGTRTYATYHCFSGYVMLDLNDKPIPPTPPFLMSCGEGRPWPKIRTPKCVKTCPTSDVKIDHGGIQSEPRYTTTEQKIFTENETATFLCEHHYKLEGNRKLKCMKSGLWSDKAPRCVINVCTSPGDIEHGRVTFENTKADRTTSPIGTVARFNCNVGFKLVGNSTRQCQPDGHWSGQRNPICQKSMLKCEQKNLIDGEYQPKKANYFLHDKITPHCKPGYYLWGPPSLTCWEYDADVADWYYPGCEKGVHTELFNCNETPEPECVTSTEFDKKCENVGGRATLTPKKGRDSVICEKSPEEPDVSDDPQKPNRELDKMTIVIASTGSTLGALVVLLAALYCFRQRIRRLRRPSYRSRRYSDDDRIAFIAYAGDVHFILPSYDEAMSQVERSPPPFESVVGGAQGSANRSTTDSNGNQSTNQSGNTGLNHTATSTNPATEDGDLRTSHELAQGQSIRVVSSPLADNVRDTICSSTTQNVDHASSSESTRRIGSSDERACVNASGEEPSPNRPSEDIPSCSSEEDLTSNQTQPLLPNSRSGVRA</sequence>
<feature type="domain" description="Sushi" evidence="9">
    <location>
        <begin position="225"/>
        <end position="292"/>
    </location>
</feature>
<feature type="compositionally biased region" description="Low complexity" evidence="6">
    <location>
        <begin position="582"/>
        <end position="599"/>
    </location>
</feature>
<feature type="region of interest" description="Disordered" evidence="6">
    <location>
        <begin position="462"/>
        <end position="485"/>
    </location>
</feature>
<feature type="domain" description="Sushi" evidence="9">
    <location>
        <begin position="89"/>
        <end position="154"/>
    </location>
</feature>
<feature type="region of interest" description="Disordered" evidence="6">
    <location>
        <begin position="647"/>
        <end position="715"/>
    </location>
</feature>
<dbReference type="SMART" id="SM00032">
    <property type="entry name" value="CCP"/>
    <property type="match status" value="6"/>
</dbReference>
<dbReference type="InterPro" id="IPR035976">
    <property type="entry name" value="Sushi/SCR/CCP_sf"/>
</dbReference>
<keyword evidence="2" id="KW-0677">Repeat</keyword>
<organism evidence="10 11">
    <name type="scientific">Pocillopora meandrina</name>
    <dbReference type="NCBI Taxonomy" id="46732"/>
    <lineage>
        <taxon>Eukaryota</taxon>
        <taxon>Metazoa</taxon>
        <taxon>Cnidaria</taxon>
        <taxon>Anthozoa</taxon>
        <taxon>Hexacorallia</taxon>
        <taxon>Scleractinia</taxon>
        <taxon>Astrocoeniina</taxon>
        <taxon>Pocilloporidae</taxon>
        <taxon>Pocillopora</taxon>
    </lineage>
</organism>
<protein>
    <recommendedName>
        <fullName evidence="9">Sushi domain-containing protein</fullName>
    </recommendedName>
</protein>
<dbReference type="AlphaFoldDB" id="A0AAU9WVS5"/>
<dbReference type="SUPFAM" id="SSF57535">
    <property type="entry name" value="Complement control module/SCR domain"/>
    <property type="match status" value="6"/>
</dbReference>
<feature type="transmembrane region" description="Helical" evidence="7">
    <location>
        <begin position="491"/>
        <end position="515"/>
    </location>
</feature>
<dbReference type="PANTHER" id="PTHR19325">
    <property type="entry name" value="COMPLEMENT COMPONENT-RELATED SUSHI DOMAIN-CONTAINING"/>
    <property type="match status" value="1"/>
</dbReference>
<feature type="region of interest" description="Disordered" evidence="6">
    <location>
        <begin position="560"/>
        <end position="615"/>
    </location>
</feature>
<keyword evidence="7" id="KW-0472">Membrane</keyword>
<name>A0AAU9WVS5_9CNID</name>
<evidence type="ECO:0000256" key="3">
    <source>
        <dbReference type="ARBA" id="ARBA00023157"/>
    </source>
</evidence>
<evidence type="ECO:0000256" key="8">
    <source>
        <dbReference type="SAM" id="SignalP"/>
    </source>
</evidence>
<keyword evidence="7" id="KW-1133">Transmembrane helix</keyword>
<evidence type="ECO:0000256" key="6">
    <source>
        <dbReference type="SAM" id="MobiDB-lite"/>
    </source>
</evidence>
<accession>A0AAU9WVS5</accession>
<dbReference type="Proteomes" id="UP001159428">
    <property type="component" value="Unassembled WGS sequence"/>
</dbReference>
<comment type="caution">
    <text evidence="10">The sequence shown here is derived from an EMBL/GenBank/DDBJ whole genome shotgun (WGS) entry which is preliminary data.</text>
</comment>
<feature type="compositionally biased region" description="Basic and acidic residues" evidence="6">
    <location>
        <begin position="659"/>
        <end position="670"/>
    </location>
</feature>
<dbReference type="PANTHER" id="PTHR19325:SF571">
    <property type="entry name" value="SUSHI DOMAIN-CONTAINING PROTEIN"/>
    <property type="match status" value="1"/>
</dbReference>
<feature type="chain" id="PRO_5043829850" description="Sushi domain-containing protein" evidence="8">
    <location>
        <begin position="27"/>
        <end position="715"/>
    </location>
</feature>
<proteinExistence type="predicted"/>
<evidence type="ECO:0000313" key="11">
    <source>
        <dbReference type="Proteomes" id="UP001159428"/>
    </source>
</evidence>
<feature type="compositionally biased region" description="Polar residues" evidence="6">
    <location>
        <begin position="698"/>
        <end position="715"/>
    </location>
</feature>
<keyword evidence="11" id="KW-1185">Reference proteome</keyword>
<feature type="domain" description="Sushi" evidence="9">
    <location>
        <begin position="293"/>
        <end position="358"/>
    </location>
</feature>
<evidence type="ECO:0000259" key="9">
    <source>
        <dbReference type="PROSITE" id="PS50923"/>
    </source>
</evidence>
<feature type="signal peptide" evidence="8">
    <location>
        <begin position="1"/>
        <end position="26"/>
    </location>
</feature>
<dbReference type="InterPro" id="IPR000436">
    <property type="entry name" value="Sushi_SCR_CCP_dom"/>
</dbReference>
<feature type="disulfide bond" evidence="5">
    <location>
        <begin position="263"/>
        <end position="290"/>
    </location>
</feature>
<dbReference type="CDD" id="cd00033">
    <property type="entry name" value="CCP"/>
    <property type="match status" value="5"/>
</dbReference>
<dbReference type="Pfam" id="PF00084">
    <property type="entry name" value="Sushi"/>
    <property type="match status" value="5"/>
</dbReference>
<evidence type="ECO:0000256" key="7">
    <source>
        <dbReference type="SAM" id="Phobius"/>
    </source>
</evidence>
<evidence type="ECO:0000256" key="2">
    <source>
        <dbReference type="ARBA" id="ARBA00022737"/>
    </source>
</evidence>
<dbReference type="InterPro" id="IPR050350">
    <property type="entry name" value="Compl-Cell_Adhes-Reg"/>
</dbReference>
<gene>
    <name evidence="10" type="ORF">PMEA_00013257</name>
</gene>
<feature type="compositionally biased region" description="Basic and acidic residues" evidence="6">
    <location>
        <begin position="462"/>
        <end position="473"/>
    </location>
</feature>
<dbReference type="Gene3D" id="2.10.70.10">
    <property type="entry name" value="Complement Module, domain 1"/>
    <property type="match status" value="6"/>
</dbReference>
<keyword evidence="1 5" id="KW-0768">Sushi</keyword>
<comment type="caution">
    <text evidence="5">Lacks conserved residue(s) required for the propagation of feature annotation.</text>
</comment>
<evidence type="ECO:0000313" key="10">
    <source>
        <dbReference type="EMBL" id="CAH3128057.1"/>
    </source>
</evidence>
<evidence type="ECO:0000256" key="1">
    <source>
        <dbReference type="ARBA" id="ARBA00022659"/>
    </source>
</evidence>
<feature type="compositionally biased region" description="Polar residues" evidence="6">
    <location>
        <begin position="600"/>
        <end position="610"/>
    </location>
</feature>
<reference evidence="10 11" key="1">
    <citation type="submission" date="2022-05" db="EMBL/GenBank/DDBJ databases">
        <authorList>
            <consortium name="Genoscope - CEA"/>
            <person name="William W."/>
        </authorList>
    </citation>
    <scope>NUCLEOTIDE SEQUENCE [LARGE SCALE GENOMIC DNA]</scope>
</reference>
<dbReference type="PROSITE" id="PS50923">
    <property type="entry name" value="SUSHI"/>
    <property type="match status" value="5"/>
</dbReference>
<evidence type="ECO:0000256" key="4">
    <source>
        <dbReference type="ARBA" id="ARBA00023180"/>
    </source>
</evidence>
<keyword evidence="8" id="KW-0732">Signal</keyword>
<keyword evidence="3 5" id="KW-1015">Disulfide bond</keyword>
<dbReference type="EMBL" id="CALNXJ010000023">
    <property type="protein sequence ID" value="CAH3128057.1"/>
    <property type="molecule type" value="Genomic_DNA"/>
</dbReference>
<keyword evidence="7" id="KW-0812">Transmembrane</keyword>